<sequence length="71" mass="7957">MPSIVTFASSQRMGATMLPGHGVSIEVGAENMQHDWPRHFRCSVEDIADIPIMCCNFLRPMRTCFVCTARV</sequence>
<gene>
    <name evidence="1" type="ORF">BDU57DRAFT_511879</name>
</gene>
<evidence type="ECO:0000313" key="1">
    <source>
        <dbReference type="EMBL" id="KAF1919030.1"/>
    </source>
</evidence>
<dbReference type="EMBL" id="ML979133">
    <property type="protein sequence ID" value="KAF1919030.1"/>
    <property type="molecule type" value="Genomic_DNA"/>
</dbReference>
<name>A0A6A5QW06_AMPQU</name>
<accession>A0A6A5QW06</accession>
<dbReference type="AlphaFoldDB" id="A0A6A5QW06"/>
<reference evidence="1" key="1">
    <citation type="journal article" date="2020" name="Stud. Mycol.">
        <title>101 Dothideomycetes genomes: a test case for predicting lifestyles and emergence of pathogens.</title>
        <authorList>
            <person name="Haridas S."/>
            <person name="Albert R."/>
            <person name="Binder M."/>
            <person name="Bloem J."/>
            <person name="Labutti K."/>
            <person name="Salamov A."/>
            <person name="Andreopoulos B."/>
            <person name="Baker S."/>
            <person name="Barry K."/>
            <person name="Bills G."/>
            <person name="Bluhm B."/>
            <person name="Cannon C."/>
            <person name="Castanera R."/>
            <person name="Culley D."/>
            <person name="Daum C."/>
            <person name="Ezra D."/>
            <person name="Gonzalez J."/>
            <person name="Henrissat B."/>
            <person name="Kuo A."/>
            <person name="Liang C."/>
            <person name="Lipzen A."/>
            <person name="Lutzoni F."/>
            <person name="Magnuson J."/>
            <person name="Mondo S."/>
            <person name="Nolan M."/>
            <person name="Ohm R."/>
            <person name="Pangilinan J."/>
            <person name="Park H.-J."/>
            <person name="Ramirez L."/>
            <person name="Alfaro M."/>
            <person name="Sun H."/>
            <person name="Tritt A."/>
            <person name="Yoshinaga Y."/>
            <person name="Zwiers L.-H."/>
            <person name="Turgeon B."/>
            <person name="Goodwin S."/>
            <person name="Spatafora J."/>
            <person name="Crous P."/>
            <person name="Grigoriev I."/>
        </authorList>
    </citation>
    <scope>NUCLEOTIDE SEQUENCE</scope>
    <source>
        <strain evidence="1">HMLAC05119</strain>
    </source>
</reference>
<proteinExistence type="predicted"/>
<protein>
    <submittedName>
        <fullName evidence="1">Uncharacterized protein</fullName>
    </submittedName>
</protein>
<dbReference type="Proteomes" id="UP000800096">
    <property type="component" value="Unassembled WGS sequence"/>
</dbReference>
<organism evidence="1 2">
    <name type="scientific">Ampelomyces quisqualis</name>
    <name type="common">Powdery mildew agent</name>
    <dbReference type="NCBI Taxonomy" id="50730"/>
    <lineage>
        <taxon>Eukaryota</taxon>
        <taxon>Fungi</taxon>
        <taxon>Dikarya</taxon>
        <taxon>Ascomycota</taxon>
        <taxon>Pezizomycotina</taxon>
        <taxon>Dothideomycetes</taxon>
        <taxon>Pleosporomycetidae</taxon>
        <taxon>Pleosporales</taxon>
        <taxon>Pleosporineae</taxon>
        <taxon>Phaeosphaeriaceae</taxon>
        <taxon>Ampelomyces</taxon>
    </lineage>
</organism>
<keyword evidence="2" id="KW-1185">Reference proteome</keyword>
<evidence type="ECO:0000313" key="2">
    <source>
        <dbReference type="Proteomes" id="UP000800096"/>
    </source>
</evidence>